<keyword evidence="2 4" id="KW-0863">Zinc-finger</keyword>
<dbReference type="InterPro" id="IPR050701">
    <property type="entry name" value="Histone_Mod_Regulator"/>
</dbReference>
<evidence type="ECO:0000313" key="9">
    <source>
        <dbReference type="Proteomes" id="UP000008144"/>
    </source>
</evidence>
<reference evidence="9" key="1">
    <citation type="journal article" date="2002" name="Science">
        <title>The draft genome of Ciona intestinalis: insights into chordate and vertebrate origins.</title>
        <authorList>
            <person name="Dehal P."/>
            <person name="Satou Y."/>
            <person name="Campbell R.K."/>
            <person name="Chapman J."/>
            <person name="Degnan B."/>
            <person name="De Tomaso A."/>
            <person name="Davidson B."/>
            <person name="Di Gregorio A."/>
            <person name="Gelpke M."/>
            <person name="Goodstein D.M."/>
            <person name="Harafuji N."/>
            <person name="Hastings K.E."/>
            <person name="Ho I."/>
            <person name="Hotta K."/>
            <person name="Huang W."/>
            <person name="Kawashima T."/>
            <person name="Lemaire P."/>
            <person name="Martinez D."/>
            <person name="Meinertzhagen I.A."/>
            <person name="Necula S."/>
            <person name="Nonaka M."/>
            <person name="Putnam N."/>
            <person name="Rash S."/>
            <person name="Saiga H."/>
            <person name="Satake M."/>
            <person name="Terry A."/>
            <person name="Yamada L."/>
            <person name="Wang H.G."/>
            <person name="Awazu S."/>
            <person name="Azumi K."/>
            <person name="Boore J."/>
            <person name="Branno M."/>
            <person name="Chin-Bow S."/>
            <person name="DeSantis R."/>
            <person name="Doyle S."/>
            <person name="Francino P."/>
            <person name="Keys D.N."/>
            <person name="Haga S."/>
            <person name="Hayashi H."/>
            <person name="Hino K."/>
            <person name="Imai K.S."/>
            <person name="Inaba K."/>
            <person name="Kano S."/>
            <person name="Kobayashi K."/>
            <person name="Kobayashi M."/>
            <person name="Lee B.I."/>
            <person name="Makabe K.W."/>
            <person name="Manohar C."/>
            <person name="Matassi G."/>
            <person name="Medina M."/>
            <person name="Mochizuki Y."/>
            <person name="Mount S."/>
            <person name="Morishita T."/>
            <person name="Miura S."/>
            <person name="Nakayama A."/>
            <person name="Nishizaka S."/>
            <person name="Nomoto H."/>
            <person name="Ohta F."/>
            <person name="Oishi K."/>
            <person name="Rigoutsos I."/>
            <person name="Sano M."/>
            <person name="Sasaki A."/>
            <person name="Sasakura Y."/>
            <person name="Shoguchi E."/>
            <person name="Shin-i T."/>
            <person name="Spagnuolo A."/>
            <person name="Stainier D."/>
            <person name="Suzuki M.M."/>
            <person name="Tassy O."/>
            <person name="Takatori N."/>
            <person name="Tokuoka M."/>
            <person name="Yagi K."/>
            <person name="Yoshizaki F."/>
            <person name="Wada S."/>
            <person name="Zhang C."/>
            <person name="Hyatt P.D."/>
            <person name="Larimer F."/>
            <person name="Detter C."/>
            <person name="Doggett N."/>
            <person name="Glavina T."/>
            <person name="Hawkins T."/>
            <person name="Richardson P."/>
            <person name="Lucas S."/>
            <person name="Kohara Y."/>
            <person name="Levine M."/>
            <person name="Satoh N."/>
            <person name="Rokhsar D.S."/>
        </authorList>
    </citation>
    <scope>NUCLEOTIDE SEQUENCE [LARGE SCALE GENOMIC DNA]</scope>
</reference>
<dbReference type="FunCoup" id="F6RGF8">
    <property type="interactions" value="686"/>
</dbReference>
<dbReference type="AlphaFoldDB" id="F6RGF8"/>
<proteinExistence type="predicted"/>
<dbReference type="STRING" id="7719.ENSCINP00000011985"/>
<keyword evidence="1" id="KW-0479">Metal-binding</keyword>
<dbReference type="Gene3D" id="2.30.30.1150">
    <property type="match status" value="1"/>
</dbReference>
<sequence>FVFKITIALQLHIKSHKCLNIDIKCFQPKNLNIILIRTCCICLKHNESAHLLTCHKCFITVHKDFHSLFLFLECCRTRKLKSMKKSWFCDVCISAQPQSCELCPSKEGCLKETNTGQWCHVVCARYILKSNIFSSNSKSNVIDFSNLNYKLYGSKECYLCEDRLVSKTGICVKCDAGLCKVYFHVTCAQKHGLLSENETGMNSATDPYFVYCPHHVNKEDVETSQKVSLACFAAVKYACKRKKLNSNRKIRLNKCTQRYIFSLNERPKLPLKPGPPPTRLLSTNAEALLQLNKKAELIYNIDVRSPATYFPSPSKVRRRHRVAPNLTGEFVSHYADRELRISEAKERINEELEKNQLLMTEQSKLRQQYEEVHNTLFEERRKQRDLKTSSRHLCSLILSLKKQKSKIRYHITLPRTEKPKYHVFRNMTSHLLKSCNICKSDNKQHLMVECDVCNQWSHLGCLDPPLTQMPRKTKFALWVCSNCTPNGSDEENPQGGLEVAPDGRKRITRCRKPPEKFV</sequence>
<dbReference type="PANTHER" id="PTHR13793">
    <property type="entry name" value="PHD FINGER PROTEINS"/>
    <property type="match status" value="1"/>
</dbReference>
<dbReference type="InterPro" id="IPR011011">
    <property type="entry name" value="Znf_FYVE_PHD"/>
</dbReference>
<dbReference type="GO" id="GO:0006357">
    <property type="term" value="P:regulation of transcription by RNA polymerase II"/>
    <property type="evidence" value="ECO:0000318"/>
    <property type="project" value="GO_Central"/>
</dbReference>
<reference evidence="8" key="4">
    <citation type="submission" date="2025-09" db="UniProtKB">
        <authorList>
            <consortium name="Ensembl"/>
        </authorList>
    </citation>
    <scope>IDENTIFICATION</scope>
</reference>
<name>F6RGF8_CIOIN</name>
<evidence type="ECO:0000259" key="6">
    <source>
        <dbReference type="PROSITE" id="PS50016"/>
    </source>
</evidence>
<dbReference type="InterPro" id="IPR034732">
    <property type="entry name" value="EPHD"/>
</dbReference>
<feature type="domain" description="PHD-type" evidence="7">
    <location>
        <begin position="97"/>
        <end position="216"/>
    </location>
</feature>
<dbReference type="Proteomes" id="UP000008144">
    <property type="component" value="Chromosome 10"/>
</dbReference>
<keyword evidence="5" id="KW-0175">Coiled coil</keyword>
<keyword evidence="3" id="KW-0862">Zinc</keyword>
<feature type="coiled-coil region" evidence="5">
    <location>
        <begin position="334"/>
        <end position="361"/>
    </location>
</feature>
<reference evidence="8" key="3">
    <citation type="submission" date="2025-08" db="UniProtKB">
        <authorList>
            <consortium name="Ensembl"/>
        </authorList>
    </citation>
    <scope>IDENTIFICATION</scope>
</reference>
<accession>F6RGF8</accession>
<dbReference type="Pfam" id="PF00628">
    <property type="entry name" value="PHD"/>
    <property type="match status" value="1"/>
</dbReference>
<dbReference type="InterPro" id="IPR019787">
    <property type="entry name" value="Znf_PHD-finger"/>
</dbReference>
<dbReference type="SUPFAM" id="SSF57903">
    <property type="entry name" value="FYVE/PHD zinc finger"/>
    <property type="match status" value="1"/>
</dbReference>
<evidence type="ECO:0000259" key="7">
    <source>
        <dbReference type="PROSITE" id="PS51805"/>
    </source>
</evidence>
<dbReference type="OMA" id="RIKVIVC"/>
<evidence type="ECO:0000256" key="4">
    <source>
        <dbReference type="PROSITE-ProRule" id="PRU00146"/>
    </source>
</evidence>
<dbReference type="SMART" id="SM00249">
    <property type="entry name" value="PHD"/>
    <property type="match status" value="3"/>
</dbReference>
<dbReference type="PROSITE" id="PS50016">
    <property type="entry name" value="ZF_PHD_2"/>
    <property type="match status" value="1"/>
</dbReference>
<dbReference type="HOGENOM" id="CLU_006506_2_0_1"/>
<dbReference type="PROSITE" id="PS51805">
    <property type="entry name" value="EPHD"/>
    <property type="match status" value="1"/>
</dbReference>
<dbReference type="Gene3D" id="3.30.40.10">
    <property type="entry name" value="Zinc/RING finger domain, C3HC4 (zinc finger)"/>
    <property type="match status" value="1"/>
</dbReference>
<evidence type="ECO:0000256" key="1">
    <source>
        <dbReference type="ARBA" id="ARBA00022723"/>
    </source>
</evidence>
<evidence type="ECO:0000256" key="2">
    <source>
        <dbReference type="ARBA" id="ARBA00022771"/>
    </source>
</evidence>
<reference evidence="8" key="2">
    <citation type="journal article" date="2008" name="Genome Biol.">
        <title>Improved genome assembly and evidence-based global gene model set for the chordate Ciona intestinalis: new insight into intron and operon populations.</title>
        <authorList>
            <person name="Satou Y."/>
            <person name="Mineta K."/>
            <person name="Ogasawara M."/>
            <person name="Sasakura Y."/>
            <person name="Shoguchi E."/>
            <person name="Ueno K."/>
            <person name="Yamada L."/>
            <person name="Matsumoto J."/>
            <person name="Wasserscheid J."/>
            <person name="Dewar K."/>
            <person name="Wiley G.B."/>
            <person name="Macmil S.L."/>
            <person name="Roe B.A."/>
            <person name="Zeller R.W."/>
            <person name="Hastings K.E."/>
            <person name="Lemaire P."/>
            <person name="Lindquist E."/>
            <person name="Endo T."/>
            <person name="Hotta K."/>
            <person name="Inaba K."/>
        </authorList>
    </citation>
    <scope>NUCLEOTIDE SEQUENCE [LARGE SCALE GENOMIC DNA]</scope>
    <source>
        <strain evidence="8">wild type</strain>
    </source>
</reference>
<evidence type="ECO:0008006" key="10">
    <source>
        <dbReference type="Google" id="ProtNLM"/>
    </source>
</evidence>
<protein>
    <recommendedName>
        <fullName evidence="10">PHD finger protein 14</fullName>
    </recommendedName>
</protein>
<dbReference type="Pfam" id="PF13832">
    <property type="entry name" value="zf-HC5HC2H_2"/>
    <property type="match status" value="1"/>
</dbReference>
<feature type="domain" description="PHD-type" evidence="6">
    <location>
        <begin position="432"/>
        <end position="486"/>
    </location>
</feature>
<evidence type="ECO:0000313" key="8">
    <source>
        <dbReference type="Ensembl" id="ENSCINP00000011985.3"/>
    </source>
</evidence>
<dbReference type="InterPro" id="IPR001965">
    <property type="entry name" value="Znf_PHD"/>
</dbReference>
<dbReference type="InParanoid" id="F6RGF8"/>
<organism evidence="8 9">
    <name type="scientific">Ciona intestinalis</name>
    <name type="common">Transparent sea squirt</name>
    <name type="synonym">Ascidia intestinalis</name>
    <dbReference type="NCBI Taxonomy" id="7719"/>
    <lineage>
        <taxon>Eukaryota</taxon>
        <taxon>Metazoa</taxon>
        <taxon>Chordata</taxon>
        <taxon>Tunicata</taxon>
        <taxon>Ascidiacea</taxon>
        <taxon>Phlebobranchia</taxon>
        <taxon>Cionidae</taxon>
        <taxon>Ciona</taxon>
    </lineage>
</organism>
<dbReference type="GeneTree" id="ENSGT00940000156923"/>
<dbReference type="PANTHER" id="PTHR13793:SF150">
    <property type="entry name" value="PHD FINGER PROTEIN 14"/>
    <property type="match status" value="1"/>
</dbReference>
<keyword evidence="9" id="KW-1185">Reference proteome</keyword>
<dbReference type="Ensembl" id="ENSCINT00000011985.3">
    <property type="protein sequence ID" value="ENSCINP00000011985.3"/>
    <property type="gene ID" value="ENSCING00000005810.3"/>
</dbReference>
<dbReference type="GO" id="GO:0008270">
    <property type="term" value="F:zinc ion binding"/>
    <property type="evidence" value="ECO:0007669"/>
    <property type="project" value="UniProtKB-KW"/>
</dbReference>
<evidence type="ECO:0000256" key="5">
    <source>
        <dbReference type="SAM" id="Coils"/>
    </source>
</evidence>
<evidence type="ECO:0000256" key="3">
    <source>
        <dbReference type="ARBA" id="ARBA00022833"/>
    </source>
</evidence>
<dbReference type="InterPro" id="IPR013083">
    <property type="entry name" value="Znf_RING/FYVE/PHD"/>
</dbReference>
<dbReference type="EMBL" id="EAAA01000464">
    <property type="status" value="NOT_ANNOTATED_CDS"/>
    <property type="molecule type" value="Genomic_DNA"/>
</dbReference>